<comment type="similarity">
    <text evidence="1 3">Belongs to the HAD-like hydrolase superfamily. S-2-haloalkanoic acid dehalogenase family.</text>
</comment>
<keyword evidence="2 3" id="KW-0378">Hydrolase</keyword>
<dbReference type="AlphaFoldDB" id="A0A4R3I574"/>
<dbReference type="EC" id="3.8.1.2" evidence="3"/>
<sequence>MKHTVILFDINETVLNLSALWPKFESAFGSQSFTDTWFAMLLHSSTVSMITGVKTDFATLSKIALETLAAKQGVPLSAETSADILGGFANLPAHADIKPALAKLRSAGFQTVAFSNSSLGLVSKQISNAGLNDYFDEVISVEEAETFKPNPQAYNYVAEKLGRDVTQLRLVATHDWDTHGAMSAGLKAAYINRAGALYNPLYKQTDISEATMMDVAEQIIATDL</sequence>
<gene>
    <name evidence="4" type="ORF">BCF53_1077</name>
</gene>
<comment type="caution">
    <text evidence="4">The sequence shown here is derived from an EMBL/GenBank/DDBJ whole genome shotgun (WGS) entry which is preliminary data.</text>
</comment>
<dbReference type="PANTHER" id="PTHR43316:SF3">
    <property type="entry name" value="HALOACID DEHALOGENASE, TYPE II (AFU_ORTHOLOGUE AFUA_2G07750)-RELATED"/>
    <property type="match status" value="1"/>
</dbReference>
<evidence type="ECO:0000256" key="1">
    <source>
        <dbReference type="ARBA" id="ARBA00008106"/>
    </source>
</evidence>
<evidence type="ECO:0000313" key="4">
    <source>
        <dbReference type="EMBL" id="TCS40994.1"/>
    </source>
</evidence>
<dbReference type="PRINTS" id="PR00413">
    <property type="entry name" value="HADHALOGNASE"/>
</dbReference>
<reference evidence="4 5" key="1">
    <citation type="submission" date="2019-03" db="EMBL/GenBank/DDBJ databases">
        <title>Genomic Encyclopedia of Archaeal and Bacterial Type Strains, Phase II (KMG-II): from individual species to whole genera.</title>
        <authorList>
            <person name="Goeker M."/>
        </authorList>
    </citation>
    <scope>NUCLEOTIDE SEQUENCE [LARGE SCALE GENOMIC DNA]</scope>
    <source>
        <strain evidence="4 5">DSM 15388</strain>
    </source>
</reference>
<dbReference type="RefSeq" id="WP_132701446.1">
    <property type="nucleotide sequence ID" value="NZ_SLZR01000007.1"/>
</dbReference>
<dbReference type="Gene3D" id="1.10.150.240">
    <property type="entry name" value="Putative phosphatase, domain 2"/>
    <property type="match status" value="1"/>
</dbReference>
<dbReference type="OrthoDB" id="5865007at2"/>
<dbReference type="InterPro" id="IPR051540">
    <property type="entry name" value="S-2-haloacid_dehalogenase"/>
</dbReference>
<accession>A0A4R3I574</accession>
<dbReference type="SFLD" id="SFLDG01129">
    <property type="entry name" value="C1.5:_HAD__Beta-PGM__Phosphata"/>
    <property type="match status" value="1"/>
</dbReference>
<dbReference type="Pfam" id="PF00702">
    <property type="entry name" value="Hydrolase"/>
    <property type="match status" value="1"/>
</dbReference>
<dbReference type="Gene3D" id="3.40.50.1000">
    <property type="entry name" value="HAD superfamily/HAD-like"/>
    <property type="match status" value="1"/>
</dbReference>
<dbReference type="InterPro" id="IPR006439">
    <property type="entry name" value="HAD-SF_hydro_IA"/>
</dbReference>
<evidence type="ECO:0000313" key="5">
    <source>
        <dbReference type="Proteomes" id="UP000295793"/>
    </source>
</evidence>
<dbReference type="Proteomes" id="UP000295793">
    <property type="component" value="Unassembled WGS sequence"/>
</dbReference>
<evidence type="ECO:0000256" key="2">
    <source>
        <dbReference type="ARBA" id="ARBA00022801"/>
    </source>
</evidence>
<dbReference type="InterPro" id="IPR023198">
    <property type="entry name" value="PGP-like_dom2"/>
</dbReference>
<proteinExistence type="inferred from homology"/>
<dbReference type="SFLD" id="SFLDS00003">
    <property type="entry name" value="Haloacid_Dehalogenase"/>
    <property type="match status" value="1"/>
</dbReference>
<dbReference type="NCBIfam" id="TIGR01428">
    <property type="entry name" value="HAD_type_II"/>
    <property type="match status" value="1"/>
</dbReference>
<protein>
    <recommendedName>
        <fullName evidence="3">(S)-2-haloacid dehalogenase</fullName>
        <ecNumber evidence="3">3.8.1.2</ecNumber>
    </recommendedName>
    <alternativeName>
        <fullName evidence="3">2-haloalkanoic acid dehalogenase</fullName>
    </alternativeName>
    <alternativeName>
        <fullName evidence="3">Halocarboxylic acid halidohydrolase</fullName>
    </alternativeName>
    <alternativeName>
        <fullName evidence="3">L-2-haloacid dehalogenase</fullName>
    </alternativeName>
</protein>
<dbReference type="SUPFAM" id="SSF56784">
    <property type="entry name" value="HAD-like"/>
    <property type="match status" value="1"/>
</dbReference>
<comment type="catalytic activity">
    <reaction evidence="3">
        <text>an (S)-2-haloacid + H2O = a (2R)-2-hydroxycarboxylate + a halide anion + H(+)</text>
        <dbReference type="Rhea" id="RHEA:11192"/>
        <dbReference type="ChEBI" id="CHEBI:15377"/>
        <dbReference type="ChEBI" id="CHEBI:15378"/>
        <dbReference type="ChEBI" id="CHEBI:16042"/>
        <dbReference type="ChEBI" id="CHEBI:58314"/>
        <dbReference type="ChEBI" id="CHEBI:137405"/>
        <dbReference type="EC" id="3.8.1.2"/>
    </reaction>
</comment>
<comment type="function">
    <text evidence="3">Catalyzes the hydrolytic dehalogenation of small (S)-2-haloalkanoic acids to yield the corresponding (R)-2-hydroxyalkanoic acids.</text>
</comment>
<keyword evidence="5" id="KW-1185">Reference proteome</keyword>
<organism evidence="4 5">
    <name type="scientific">Reinekea marinisedimentorum</name>
    <dbReference type="NCBI Taxonomy" id="230495"/>
    <lineage>
        <taxon>Bacteria</taxon>
        <taxon>Pseudomonadati</taxon>
        <taxon>Pseudomonadota</taxon>
        <taxon>Gammaproteobacteria</taxon>
        <taxon>Oceanospirillales</taxon>
        <taxon>Saccharospirillaceae</taxon>
        <taxon>Reinekea</taxon>
    </lineage>
</organism>
<evidence type="ECO:0000256" key="3">
    <source>
        <dbReference type="RuleBase" id="RU368077"/>
    </source>
</evidence>
<dbReference type="InterPro" id="IPR006328">
    <property type="entry name" value="2-HAD"/>
</dbReference>
<dbReference type="NCBIfam" id="TIGR01493">
    <property type="entry name" value="HAD-SF-IA-v2"/>
    <property type="match status" value="1"/>
</dbReference>
<dbReference type="EMBL" id="SLZR01000007">
    <property type="protein sequence ID" value="TCS40994.1"/>
    <property type="molecule type" value="Genomic_DNA"/>
</dbReference>
<dbReference type="PANTHER" id="PTHR43316">
    <property type="entry name" value="HYDROLASE, HALOACID DELAHOGENASE-RELATED"/>
    <property type="match status" value="1"/>
</dbReference>
<name>A0A4R3I574_9GAMM</name>
<dbReference type="InterPro" id="IPR023214">
    <property type="entry name" value="HAD_sf"/>
</dbReference>
<dbReference type="GO" id="GO:0018784">
    <property type="term" value="F:(S)-2-haloacid dehalogenase activity"/>
    <property type="evidence" value="ECO:0007669"/>
    <property type="project" value="UniProtKB-UniRule"/>
</dbReference>
<dbReference type="InterPro" id="IPR036412">
    <property type="entry name" value="HAD-like_sf"/>
</dbReference>